<dbReference type="Proteomes" id="UP001283361">
    <property type="component" value="Unassembled WGS sequence"/>
</dbReference>
<dbReference type="AlphaFoldDB" id="A0AAE1D0E7"/>
<protein>
    <submittedName>
        <fullName evidence="1">Uncharacterized protein</fullName>
    </submittedName>
</protein>
<comment type="caution">
    <text evidence="1">The sequence shown here is derived from an EMBL/GenBank/DDBJ whole genome shotgun (WGS) entry which is preliminary data.</text>
</comment>
<keyword evidence="2" id="KW-1185">Reference proteome</keyword>
<dbReference type="EMBL" id="JAWDGP010005966">
    <property type="protein sequence ID" value="KAK3749003.1"/>
    <property type="molecule type" value="Genomic_DNA"/>
</dbReference>
<organism evidence="1 2">
    <name type="scientific">Elysia crispata</name>
    <name type="common">lettuce slug</name>
    <dbReference type="NCBI Taxonomy" id="231223"/>
    <lineage>
        <taxon>Eukaryota</taxon>
        <taxon>Metazoa</taxon>
        <taxon>Spiralia</taxon>
        <taxon>Lophotrochozoa</taxon>
        <taxon>Mollusca</taxon>
        <taxon>Gastropoda</taxon>
        <taxon>Heterobranchia</taxon>
        <taxon>Euthyneura</taxon>
        <taxon>Panpulmonata</taxon>
        <taxon>Sacoglossa</taxon>
        <taxon>Placobranchoidea</taxon>
        <taxon>Plakobranchidae</taxon>
        <taxon>Elysia</taxon>
    </lineage>
</organism>
<sequence>MVDYLEKALGRENRKYLLVPTIERTPLDEDVQTIPGTRKYHQFQALQEFVIQARRLSCFCTACREGRPAQCLNLDVVGPYTIYKCKPSIKTTLNEAFMEDPEKENPLAAGNITENQFPNVGDFVKLTAQIHKAQKTYYATVIEINKDSNNFSVRFLQRSGTKYSFREIEDLGLIASGPPDFYSWEVLNNSQWSIDHREHYTFFL</sequence>
<gene>
    <name evidence="1" type="ORF">RRG08_000770</name>
</gene>
<evidence type="ECO:0000313" key="2">
    <source>
        <dbReference type="Proteomes" id="UP001283361"/>
    </source>
</evidence>
<name>A0AAE1D0E7_9GAST</name>
<reference evidence="1" key="1">
    <citation type="journal article" date="2023" name="G3 (Bethesda)">
        <title>A reference genome for the long-term kleptoplast-retaining sea slug Elysia crispata morphotype clarki.</title>
        <authorList>
            <person name="Eastman K.E."/>
            <person name="Pendleton A.L."/>
            <person name="Shaikh M.A."/>
            <person name="Suttiyut T."/>
            <person name="Ogas R."/>
            <person name="Tomko P."/>
            <person name="Gavelis G."/>
            <person name="Widhalm J.R."/>
            <person name="Wisecaver J.H."/>
        </authorList>
    </citation>
    <scope>NUCLEOTIDE SEQUENCE</scope>
    <source>
        <strain evidence="1">ECLA1</strain>
    </source>
</reference>
<proteinExistence type="predicted"/>
<accession>A0AAE1D0E7</accession>
<evidence type="ECO:0000313" key="1">
    <source>
        <dbReference type="EMBL" id="KAK3749003.1"/>
    </source>
</evidence>